<comment type="pathway">
    <text evidence="8">Protein modification; protein lipoylation via endogenous pathway; protein N(6)-(lipoyl)lysine from octanoyl-[acyl-carrier-protein]: step 2/2.</text>
</comment>
<keyword evidence="5 8" id="KW-0408">Iron</keyword>
<protein>
    <recommendedName>
        <fullName evidence="8">Lipoyl synthase</fullName>
        <ecNumber evidence="8">2.8.1.8</ecNumber>
    </recommendedName>
    <alternativeName>
        <fullName evidence="8">Lip-syn</fullName>
        <shortName evidence="8">LS</shortName>
    </alternativeName>
    <alternativeName>
        <fullName evidence="8">Lipoate synthase</fullName>
    </alternativeName>
    <alternativeName>
        <fullName evidence="8">Lipoic acid synthase</fullName>
    </alternativeName>
    <alternativeName>
        <fullName evidence="8">Sulfur insertion protein LipA</fullName>
    </alternativeName>
</protein>
<dbReference type="HAMAP" id="MF_00206">
    <property type="entry name" value="Lipoyl_synth"/>
    <property type="match status" value="1"/>
</dbReference>
<dbReference type="NCBIfam" id="NF004019">
    <property type="entry name" value="PRK05481.1"/>
    <property type="match status" value="1"/>
</dbReference>
<dbReference type="InterPro" id="IPR007197">
    <property type="entry name" value="rSAM"/>
</dbReference>
<comment type="catalytic activity">
    <reaction evidence="7 8">
        <text>[[Fe-S] cluster scaffold protein carrying a second [4Fe-4S](2+) cluster] + N(6)-octanoyl-L-lysyl-[protein] + 2 oxidized [2Fe-2S]-[ferredoxin] + 2 S-adenosyl-L-methionine + 4 H(+) = [[Fe-S] cluster scaffold protein] + N(6)-[(R)-dihydrolipoyl]-L-lysyl-[protein] + 4 Fe(3+) + 2 hydrogen sulfide + 2 5'-deoxyadenosine + 2 L-methionine + 2 reduced [2Fe-2S]-[ferredoxin]</text>
        <dbReference type="Rhea" id="RHEA:16585"/>
        <dbReference type="Rhea" id="RHEA-COMP:9928"/>
        <dbReference type="Rhea" id="RHEA-COMP:10000"/>
        <dbReference type="Rhea" id="RHEA-COMP:10001"/>
        <dbReference type="Rhea" id="RHEA-COMP:10475"/>
        <dbReference type="Rhea" id="RHEA-COMP:14568"/>
        <dbReference type="Rhea" id="RHEA-COMP:14569"/>
        <dbReference type="ChEBI" id="CHEBI:15378"/>
        <dbReference type="ChEBI" id="CHEBI:17319"/>
        <dbReference type="ChEBI" id="CHEBI:29034"/>
        <dbReference type="ChEBI" id="CHEBI:29919"/>
        <dbReference type="ChEBI" id="CHEBI:33722"/>
        <dbReference type="ChEBI" id="CHEBI:33737"/>
        <dbReference type="ChEBI" id="CHEBI:33738"/>
        <dbReference type="ChEBI" id="CHEBI:57844"/>
        <dbReference type="ChEBI" id="CHEBI:59789"/>
        <dbReference type="ChEBI" id="CHEBI:78809"/>
        <dbReference type="ChEBI" id="CHEBI:83100"/>
        <dbReference type="EC" id="2.8.1.8"/>
    </reaction>
</comment>
<dbReference type="SMART" id="SM00729">
    <property type="entry name" value="Elp3"/>
    <property type="match status" value="1"/>
</dbReference>
<evidence type="ECO:0000256" key="6">
    <source>
        <dbReference type="ARBA" id="ARBA00023014"/>
    </source>
</evidence>
<dbReference type="PANTHER" id="PTHR10949">
    <property type="entry name" value="LIPOYL SYNTHASE"/>
    <property type="match status" value="1"/>
</dbReference>
<dbReference type="GO" id="GO:0005737">
    <property type="term" value="C:cytoplasm"/>
    <property type="evidence" value="ECO:0007669"/>
    <property type="project" value="UniProtKB-SubCell"/>
</dbReference>
<dbReference type="CDD" id="cd01335">
    <property type="entry name" value="Radical_SAM"/>
    <property type="match status" value="1"/>
</dbReference>
<dbReference type="Pfam" id="PF04055">
    <property type="entry name" value="Radical_SAM"/>
    <property type="match status" value="1"/>
</dbReference>
<comment type="function">
    <text evidence="8">Catalyzes the radical-mediated insertion of two sulfur atoms into the C-6 and C-8 positions of the octanoyl moiety bound to the lipoyl domains of lipoate-dependent enzymes, thereby converting the octanoylated domains into lipoylated derivatives.</text>
</comment>
<keyword evidence="1 8" id="KW-0004">4Fe-4S</keyword>
<keyword evidence="2 8" id="KW-0808">Transferase</keyword>
<keyword evidence="6 8" id="KW-0411">Iron-sulfur</keyword>
<dbReference type="InterPro" id="IPR013785">
    <property type="entry name" value="Aldolase_TIM"/>
</dbReference>
<evidence type="ECO:0000313" key="11">
    <source>
        <dbReference type="Proteomes" id="UP000018951"/>
    </source>
</evidence>
<evidence type="ECO:0000256" key="8">
    <source>
        <dbReference type="HAMAP-Rule" id="MF_00206"/>
    </source>
</evidence>
<evidence type="ECO:0000256" key="1">
    <source>
        <dbReference type="ARBA" id="ARBA00022485"/>
    </source>
</evidence>
<feature type="binding site" evidence="8">
    <location>
        <position position="220"/>
    </location>
    <ligand>
        <name>[4Fe-4S] cluster</name>
        <dbReference type="ChEBI" id="CHEBI:49883"/>
        <label>1</label>
    </ligand>
</feature>
<comment type="similarity">
    <text evidence="8">Belongs to the radical SAM superfamily. Lipoyl synthase family.</text>
</comment>
<feature type="domain" description="Radical SAM core" evidence="9">
    <location>
        <begin position="1"/>
        <end position="209"/>
    </location>
</feature>
<dbReference type="EMBL" id="AXCJ01000008">
    <property type="protein sequence ID" value="ETO91154.1"/>
    <property type="molecule type" value="Genomic_DNA"/>
</dbReference>
<dbReference type="PATRIC" id="fig|1401685.3.peg.778"/>
<feature type="binding site" evidence="8">
    <location>
        <position position="14"/>
    </location>
    <ligand>
        <name>[4Fe-4S] cluster</name>
        <dbReference type="ChEBI" id="CHEBI:49883"/>
        <label>2</label>
        <note>4Fe-4S-S-AdoMet</note>
    </ligand>
</feature>
<feature type="binding site" evidence="8">
    <location>
        <position position="11"/>
    </location>
    <ligand>
        <name>[4Fe-4S] cluster</name>
        <dbReference type="ChEBI" id="CHEBI:49883"/>
        <label>2</label>
        <note>4Fe-4S-S-AdoMet</note>
    </ligand>
</feature>
<dbReference type="UniPathway" id="UPA00538">
    <property type="reaction ID" value="UER00593"/>
</dbReference>
<reference evidence="10 11" key="1">
    <citation type="journal article" date="2013" name="PLoS ONE">
        <title>Bacterial endosymbiosis in a chordate host: long-term co-evolution and conservation of secondary metabolism.</title>
        <authorList>
            <person name="Kwan J.C."/>
            <person name="Schmidt E.W."/>
        </authorList>
    </citation>
    <scope>NUCLEOTIDE SEQUENCE [LARGE SCALE GENOMIC DNA]</scope>
    <source>
        <strain evidence="11">L6</strain>
    </source>
</reference>
<comment type="caution">
    <text evidence="8">Lacks conserved residue(s) required for the propagation of feature annotation.</text>
</comment>
<keyword evidence="3 8" id="KW-0949">S-adenosyl-L-methionine</keyword>
<dbReference type="GO" id="GO:0046872">
    <property type="term" value="F:metal ion binding"/>
    <property type="evidence" value="ECO:0007669"/>
    <property type="project" value="UniProtKB-KW"/>
</dbReference>
<organism evidence="10 11">
    <name type="scientific">Candidatus Xenolissoclinum pacificiensis L6</name>
    <dbReference type="NCBI Taxonomy" id="1401685"/>
    <lineage>
        <taxon>Bacteria</taxon>
        <taxon>Pseudomonadati</taxon>
        <taxon>Pseudomonadota</taxon>
        <taxon>Alphaproteobacteria</taxon>
        <taxon>Rickettsiales</taxon>
        <taxon>Anaplasmataceae</taxon>
        <taxon>Candidatus Xenolissoclinum</taxon>
    </lineage>
</organism>
<proteinExistence type="inferred from homology"/>
<comment type="subcellular location">
    <subcellularLocation>
        <location evidence="8">Cytoplasm</location>
    </subcellularLocation>
</comment>
<comment type="caution">
    <text evidence="10">The sequence shown here is derived from an EMBL/GenBank/DDBJ whole genome shotgun (WGS) entry which is preliminary data.</text>
</comment>
<evidence type="ECO:0000256" key="4">
    <source>
        <dbReference type="ARBA" id="ARBA00022723"/>
    </source>
</evidence>
<accession>W2UYZ6</accession>
<dbReference type="PANTHER" id="PTHR10949:SF0">
    <property type="entry name" value="LIPOYL SYNTHASE, MITOCHONDRIAL"/>
    <property type="match status" value="1"/>
</dbReference>
<evidence type="ECO:0000256" key="2">
    <source>
        <dbReference type="ARBA" id="ARBA00022679"/>
    </source>
</evidence>
<dbReference type="InterPro" id="IPR003698">
    <property type="entry name" value="Lipoyl_synth"/>
</dbReference>
<dbReference type="GO" id="GO:0009249">
    <property type="term" value="P:protein lipoylation"/>
    <property type="evidence" value="ECO:0007669"/>
    <property type="project" value="UniProtKB-UniRule"/>
</dbReference>
<evidence type="ECO:0000313" key="10">
    <source>
        <dbReference type="EMBL" id="ETO91154.1"/>
    </source>
</evidence>
<dbReference type="AlphaFoldDB" id="W2UYZ6"/>
<dbReference type="GO" id="GO:0016992">
    <property type="term" value="F:lipoate synthase activity"/>
    <property type="evidence" value="ECO:0007669"/>
    <property type="project" value="UniProtKB-UniRule"/>
</dbReference>
<keyword evidence="8" id="KW-0963">Cytoplasm</keyword>
<evidence type="ECO:0000256" key="3">
    <source>
        <dbReference type="ARBA" id="ARBA00022691"/>
    </source>
</evidence>
<sequence length="242" mass="27403">MILGNICTRACRFCNVATGVPGEVDGDEPKRLAFTVQEMNLKHVVITSVDRDDLVDGGAEHFAKCIKEIRRITPDTTIEVLTPDFLNKGGAESIVIDAFPDVFNHNVETVPRLYRYVRPKANYFNSLSLLHKVKLRNQNIFTKSGFMLGLGETETEVKQLLDDLKNAKIDFVTIGQYLQPTPKHASVEKYYSPEEFNFFKSEALKRGFLMVSSSPLTRSSYHADEDFKILQSERMSRNSTLS</sequence>
<dbReference type="SUPFAM" id="SSF102114">
    <property type="entry name" value="Radical SAM enzymes"/>
    <property type="match status" value="1"/>
</dbReference>
<evidence type="ECO:0000256" key="5">
    <source>
        <dbReference type="ARBA" id="ARBA00023004"/>
    </source>
</evidence>
<dbReference type="InterPro" id="IPR006638">
    <property type="entry name" value="Elp3/MiaA/NifB-like_rSAM"/>
</dbReference>
<evidence type="ECO:0000259" key="9">
    <source>
        <dbReference type="PROSITE" id="PS51918"/>
    </source>
</evidence>
<dbReference type="Proteomes" id="UP000018951">
    <property type="component" value="Unassembled WGS sequence"/>
</dbReference>
<dbReference type="PROSITE" id="PS51918">
    <property type="entry name" value="RADICAL_SAM"/>
    <property type="match status" value="1"/>
</dbReference>
<comment type="cofactor">
    <cofactor evidence="8">
        <name>[4Fe-4S] cluster</name>
        <dbReference type="ChEBI" id="CHEBI:49883"/>
    </cofactor>
    <text evidence="8">Binds 2 [4Fe-4S] clusters per subunit. One cluster is coordinated with 3 cysteines and an exchangeable S-adenosyl-L-methionine.</text>
</comment>
<dbReference type="SFLD" id="SFLDS00029">
    <property type="entry name" value="Radical_SAM"/>
    <property type="match status" value="1"/>
</dbReference>
<evidence type="ECO:0000256" key="7">
    <source>
        <dbReference type="ARBA" id="ARBA00047326"/>
    </source>
</evidence>
<keyword evidence="11" id="KW-1185">Reference proteome</keyword>
<dbReference type="InterPro" id="IPR058240">
    <property type="entry name" value="rSAM_sf"/>
</dbReference>
<dbReference type="GO" id="GO:0051539">
    <property type="term" value="F:4 iron, 4 sulfur cluster binding"/>
    <property type="evidence" value="ECO:0007669"/>
    <property type="project" value="UniProtKB-UniRule"/>
</dbReference>
<dbReference type="NCBIfam" id="NF009544">
    <property type="entry name" value="PRK12928.1"/>
    <property type="match status" value="1"/>
</dbReference>
<dbReference type="EC" id="2.8.1.8" evidence="8"/>
<gene>
    <name evidence="8 10" type="primary">lipA</name>
    <name evidence="10" type="ORF">P857_642</name>
</gene>
<name>W2UYZ6_9RICK</name>
<keyword evidence="4 8" id="KW-0479">Metal-binding</keyword>
<dbReference type="Gene3D" id="3.20.20.70">
    <property type="entry name" value="Aldolase class I"/>
    <property type="match status" value="1"/>
</dbReference>
<feature type="binding site" evidence="8">
    <location>
        <position position="7"/>
    </location>
    <ligand>
        <name>[4Fe-4S] cluster</name>
        <dbReference type="ChEBI" id="CHEBI:49883"/>
        <label>2</label>
        <note>4Fe-4S-S-AdoMet</note>
    </ligand>
</feature>
<dbReference type="STRING" id="1401685.P857_642"/>